<comment type="caution">
    <text evidence="1">The sequence shown here is derived from an EMBL/GenBank/DDBJ whole genome shotgun (WGS) entry which is preliminary data.</text>
</comment>
<dbReference type="OrthoDB" id="166907at2759"/>
<organism evidence="1 2">
    <name type="scientific">Scyliorhinus torazame</name>
    <name type="common">Cloudy catshark</name>
    <name type="synonym">Catulus torazame</name>
    <dbReference type="NCBI Taxonomy" id="75743"/>
    <lineage>
        <taxon>Eukaryota</taxon>
        <taxon>Metazoa</taxon>
        <taxon>Chordata</taxon>
        <taxon>Craniata</taxon>
        <taxon>Vertebrata</taxon>
        <taxon>Chondrichthyes</taxon>
        <taxon>Elasmobranchii</taxon>
        <taxon>Galeomorphii</taxon>
        <taxon>Galeoidea</taxon>
        <taxon>Carcharhiniformes</taxon>
        <taxon>Scyliorhinidae</taxon>
        <taxon>Scyliorhinus</taxon>
    </lineage>
</organism>
<sequence>SFECEGRSLLKSFVASAVLREEPVHVFNFEISETEFSNGLDDGVRLRLHFHDGFSDPLNWDQTGTFNVDGFTAPELLRRIGAAQGATLQPCTVVLDSLSWILQRTR</sequence>
<dbReference type="EMBL" id="BFAA01032845">
    <property type="protein sequence ID" value="GCB83035.1"/>
    <property type="molecule type" value="Genomic_DNA"/>
</dbReference>
<dbReference type="OMA" id="FECEGRS"/>
<dbReference type="Proteomes" id="UP000288216">
    <property type="component" value="Unassembled WGS sequence"/>
</dbReference>
<reference evidence="1 2" key="1">
    <citation type="journal article" date="2018" name="Nat. Ecol. Evol.">
        <title>Shark genomes provide insights into elasmobranch evolution and the origin of vertebrates.</title>
        <authorList>
            <person name="Hara Y"/>
            <person name="Yamaguchi K"/>
            <person name="Onimaru K"/>
            <person name="Kadota M"/>
            <person name="Koyanagi M"/>
            <person name="Keeley SD"/>
            <person name="Tatsumi K"/>
            <person name="Tanaka K"/>
            <person name="Motone F"/>
            <person name="Kageyama Y"/>
            <person name="Nozu R"/>
            <person name="Adachi N"/>
            <person name="Nishimura O"/>
            <person name="Nakagawa R"/>
            <person name="Tanegashima C"/>
            <person name="Kiyatake I"/>
            <person name="Matsumoto R"/>
            <person name="Murakumo K"/>
            <person name="Nishida K"/>
            <person name="Terakita A"/>
            <person name="Kuratani S"/>
            <person name="Sato K"/>
            <person name="Hyodo S Kuraku.S."/>
        </authorList>
    </citation>
    <scope>NUCLEOTIDE SEQUENCE [LARGE SCALE GENOMIC DNA]</scope>
</reference>
<protein>
    <submittedName>
        <fullName evidence="1">Uncharacterized protein</fullName>
    </submittedName>
</protein>
<dbReference type="STRING" id="75743.A0A401QCA9"/>
<feature type="non-terminal residue" evidence="1">
    <location>
        <position position="106"/>
    </location>
</feature>
<name>A0A401QCA9_SCYTO</name>
<dbReference type="AlphaFoldDB" id="A0A401QCA9"/>
<dbReference type="CDD" id="cd19496">
    <property type="entry name" value="Elp5"/>
    <property type="match status" value="1"/>
</dbReference>
<gene>
    <name evidence="1" type="ORF">scyTo_0023714</name>
</gene>
<evidence type="ECO:0000313" key="1">
    <source>
        <dbReference type="EMBL" id="GCB83035.1"/>
    </source>
</evidence>
<evidence type="ECO:0000313" key="2">
    <source>
        <dbReference type="Proteomes" id="UP000288216"/>
    </source>
</evidence>
<proteinExistence type="predicted"/>
<feature type="non-terminal residue" evidence="1">
    <location>
        <position position="1"/>
    </location>
</feature>
<keyword evidence="2" id="KW-1185">Reference proteome</keyword>
<accession>A0A401QCA9</accession>